<evidence type="ECO:0000313" key="3">
    <source>
        <dbReference type="EMBL" id="CAL4069697.1"/>
    </source>
</evidence>
<reference evidence="3 4" key="1">
    <citation type="submission" date="2024-05" db="EMBL/GenBank/DDBJ databases">
        <authorList>
            <person name="Wallberg A."/>
        </authorList>
    </citation>
    <scope>NUCLEOTIDE SEQUENCE [LARGE SCALE GENOMIC DNA]</scope>
</reference>
<feature type="compositionally biased region" description="Basic and acidic residues" evidence="1">
    <location>
        <begin position="175"/>
        <end position="203"/>
    </location>
</feature>
<dbReference type="Proteomes" id="UP001497623">
    <property type="component" value="Unassembled WGS sequence"/>
</dbReference>
<organism evidence="3 4">
    <name type="scientific">Meganyctiphanes norvegica</name>
    <name type="common">Northern krill</name>
    <name type="synonym">Thysanopoda norvegica</name>
    <dbReference type="NCBI Taxonomy" id="48144"/>
    <lineage>
        <taxon>Eukaryota</taxon>
        <taxon>Metazoa</taxon>
        <taxon>Ecdysozoa</taxon>
        <taxon>Arthropoda</taxon>
        <taxon>Crustacea</taxon>
        <taxon>Multicrustacea</taxon>
        <taxon>Malacostraca</taxon>
        <taxon>Eumalacostraca</taxon>
        <taxon>Eucarida</taxon>
        <taxon>Euphausiacea</taxon>
        <taxon>Euphausiidae</taxon>
        <taxon>Meganyctiphanes</taxon>
    </lineage>
</organism>
<feature type="domain" description="PRELI/MSF1" evidence="2">
    <location>
        <begin position="1"/>
        <end position="169"/>
    </location>
</feature>
<dbReference type="GO" id="GO:0005758">
    <property type="term" value="C:mitochondrial intermembrane space"/>
    <property type="evidence" value="ECO:0007669"/>
    <property type="project" value="InterPro"/>
</dbReference>
<feature type="non-terminal residue" evidence="3">
    <location>
        <position position="221"/>
    </location>
</feature>
<name>A0AAV2Q7N0_MEGNR</name>
<evidence type="ECO:0000259" key="2">
    <source>
        <dbReference type="PROSITE" id="PS50904"/>
    </source>
</evidence>
<sequence length="221" mass="25230">MSVTKLAIVLPLDWGEFSLGGYHILPRSGRAHVLAEDTVTREVKDNKLHSKRLIRKTNRMPKWGEYIVRARHVHVLEESVIDPEKQEVCTYTRNVGLNKVLNCVERVTYRPCPENPKATIAERKAWFDSKIFGVSYAIQSFSVDRYRKNISKTDQGFIWALTKLFPSTNTNSSDSSHDNHSNLEDRKQRLKDAARETAKRAKELAKEKAGPIYASCEGVKS</sequence>
<evidence type="ECO:0000256" key="1">
    <source>
        <dbReference type="SAM" id="MobiDB-lite"/>
    </source>
</evidence>
<proteinExistence type="predicted"/>
<dbReference type="PROSITE" id="PS50904">
    <property type="entry name" value="PRELI_MSF1"/>
    <property type="match status" value="1"/>
</dbReference>
<dbReference type="Pfam" id="PF04707">
    <property type="entry name" value="PRELI"/>
    <property type="match status" value="1"/>
</dbReference>
<comment type="caution">
    <text evidence="3">The sequence shown here is derived from an EMBL/GenBank/DDBJ whole genome shotgun (WGS) entry which is preliminary data.</text>
</comment>
<feature type="region of interest" description="Disordered" evidence="1">
    <location>
        <begin position="169"/>
        <end position="203"/>
    </location>
</feature>
<dbReference type="EMBL" id="CAXKWB010003621">
    <property type="protein sequence ID" value="CAL4069697.1"/>
    <property type="molecule type" value="Genomic_DNA"/>
</dbReference>
<accession>A0AAV2Q7N0</accession>
<keyword evidence="4" id="KW-1185">Reference proteome</keyword>
<gene>
    <name evidence="3" type="ORF">MNOR_LOCUS7995</name>
</gene>
<dbReference type="InterPro" id="IPR006797">
    <property type="entry name" value="PRELI/MSF1_dom"/>
</dbReference>
<dbReference type="InterPro" id="IPR037365">
    <property type="entry name" value="Slowmo/Ups"/>
</dbReference>
<dbReference type="PANTHER" id="PTHR11158">
    <property type="entry name" value="MSF1/PX19 RELATED"/>
    <property type="match status" value="1"/>
</dbReference>
<evidence type="ECO:0000313" key="4">
    <source>
        <dbReference type="Proteomes" id="UP001497623"/>
    </source>
</evidence>
<protein>
    <recommendedName>
        <fullName evidence="2">PRELI/MSF1 domain-containing protein</fullName>
    </recommendedName>
</protein>
<dbReference type="AlphaFoldDB" id="A0AAV2Q7N0"/>